<protein>
    <submittedName>
        <fullName evidence="9">Magnesium transport protein CorA</fullName>
    </submittedName>
</protein>
<dbReference type="SUPFAM" id="SSF143865">
    <property type="entry name" value="CorA soluble domain-like"/>
    <property type="match status" value="1"/>
</dbReference>
<evidence type="ECO:0000256" key="7">
    <source>
        <dbReference type="ARBA" id="ARBA00023136"/>
    </source>
</evidence>
<feature type="transmembrane region" description="Helical" evidence="8">
    <location>
        <begin position="341"/>
        <end position="360"/>
    </location>
</feature>
<dbReference type="Pfam" id="PF01544">
    <property type="entry name" value="CorA"/>
    <property type="match status" value="1"/>
</dbReference>
<dbReference type="SUPFAM" id="SSF144083">
    <property type="entry name" value="Magnesium transport protein CorA, transmembrane region"/>
    <property type="match status" value="1"/>
</dbReference>
<dbReference type="InterPro" id="IPR045861">
    <property type="entry name" value="CorA_cytoplasmic_dom"/>
</dbReference>
<proteinExistence type="inferred from homology"/>
<dbReference type="PANTHER" id="PTHR46494">
    <property type="entry name" value="CORA FAMILY METAL ION TRANSPORTER (EUROFUNG)"/>
    <property type="match status" value="1"/>
</dbReference>
<dbReference type="InterPro" id="IPR002523">
    <property type="entry name" value="MgTranspt_CorA/ZnTranspt_ZntB"/>
</dbReference>
<keyword evidence="4" id="KW-1003">Cell membrane</keyword>
<evidence type="ECO:0000313" key="10">
    <source>
        <dbReference type="Proteomes" id="UP000624709"/>
    </source>
</evidence>
<accession>A0ABQ4B7H2</accession>
<dbReference type="EMBL" id="BOMS01000033">
    <property type="protein sequence ID" value="GIE66386.1"/>
    <property type="molecule type" value="Genomic_DNA"/>
</dbReference>
<comment type="similarity">
    <text evidence="2">Belongs to the CorA metal ion transporter (MIT) (TC 1.A.35) family.</text>
</comment>
<evidence type="ECO:0000256" key="5">
    <source>
        <dbReference type="ARBA" id="ARBA00022692"/>
    </source>
</evidence>
<keyword evidence="5 8" id="KW-0812">Transmembrane</keyword>
<keyword evidence="3" id="KW-0813">Transport</keyword>
<keyword evidence="6 8" id="KW-1133">Transmembrane helix</keyword>
<reference evidence="9 10" key="1">
    <citation type="submission" date="2021-01" db="EMBL/GenBank/DDBJ databases">
        <title>Whole genome shotgun sequence of Actinoplanes palleronii NBRC 14916.</title>
        <authorList>
            <person name="Komaki H."/>
            <person name="Tamura T."/>
        </authorList>
    </citation>
    <scope>NUCLEOTIDE SEQUENCE [LARGE SCALE GENOMIC DNA]</scope>
    <source>
        <strain evidence="9 10">NBRC 14916</strain>
    </source>
</reference>
<evidence type="ECO:0000313" key="9">
    <source>
        <dbReference type="EMBL" id="GIE66386.1"/>
    </source>
</evidence>
<comment type="caution">
    <text evidence="9">The sequence shown here is derived from an EMBL/GenBank/DDBJ whole genome shotgun (WGS) entry which is preliminary data.</text>
</comment>
<dbReference type="RefSeq" id="WP_203825173.1">
    <property type="nucleotide sequence ID" value="NZ_BAAATY010000006.1"/>
</dbReference>
<evidence type="ECO:0000256" key="1">
    <source>
        <dbReference type="ARBA" id="ARBA00004651"/>
    </source>
</evidence>
<dbReference type="PANTHER" id="PTHR46494:SF1">
    <property type="entry name" value="CORA FAMILY METAL ION TRANSPORTER (EUROFUNG)"/>
    <property type="match status" value="1"/>
</dbReference>
<gene>
    <name evidence="9" type="primary">corA_1</name>
    <name evidence="9" type="ORF">Apa02nite_024940</name>
</gene>
<evidence type="ECO:0000256" key="8">
    <source>
        <dbReference type="SAM" id="Phobius"/>
    </source>
</evidence>
<evidence type="ECO:0000256" key="3">
    <source>
        <dbReference type="ARBA" id="ARBA00022448"/>
    </source>
</evidence>
<keyword evidence="10" id="KW-1185">Reference proteome</keyword>
<dbReference type="Gene3D" id="1.20.58.340">
    <property type="entry name" value="Magnesium transport protein CorA, transmembrane region"/>
    <property type="match status" value="2"/>
</dbReference>
<evidence type="ECO:0000256" key="2">
    <source>
        <dbReference type="ARBA" id="ARBA00009765"/>
    </source>
</evidence>
<comment type="subcellular location">
    <subcellularLocation>
        <location evidence="1">Cell membrane</location>
        <topology evidence="1">Multi-pass membrane protein</topology>
    </subcellularLocation>
</comment>
<sequence length="398" mass="44050">MLGRERGRRDTARDESPRRILQRPGALLRGELLPGHFRQFLDGLRLDGLRRPTGHAPAQRHGNPDAVVDCAVYAGGARRAEPGHPRQVPYPEAARIARRRRNAFVWLGLHEPDQATMTVVAEVFGLHELVAENATSGGHRPGVETVGEVTRLVLRAARYVEHDRLTATSEVVETGDITVLIGPWFAITVRHGPVGPLRAVREELETRQDVLRHGPWSVAYAVGNRLVENYLEVAAHVERDLERLEEETFATVRTDGIAHIYQLKREMVEFKRAVLPLAEPLTRLLEARNLPAGLQPYLEDVRGRLSRAVDRVASFDDLVNSILQARLAQISIDQNDDMRKIASWAAIAAVPTVIAGIYGMNFAVMPGLDSPYGFTGAIAAMAGLGGGLYWRLKKAGWL</sequence>
<dbReference type="Proteomes" id="UP000624709">
    <property type="component" value="Unassembled WGS sequence"/>
</dbReference>
<dbReference type="Gene3D" id="3.30.460.20">
    <property type="entry name" value="CorA soluble domain-like"/>
    <property type="match status" value="1"/>
</dbReference>
<name>A0ABQ4B7H2_9ACTN</name>
<dbReference type="InterPro" id="IPR045863">
    <property type="entry name" value="CorA_TM1_TM2"/>
</dbReference>
<dbReference type="CDD" id="cd12830">
    <property type="entry name" value="MtCorA-like"/>
    <property type="match status" value="1"/>
</dbReference>
<evidence type="ECO:0000256" key="4">
    <source>
        <dbReference type="ARBA" id="ARBA00022475"/>
    </source>
</evidence>
<keyword evidence="7 8" id="KW-0472">Membrane</keyword>
<evidence type="ECO:0000256" key="6">
    <source>
        <dbReference type="ARBA" id="ARBA00022989"/>
    </source>
</evidence>
<feature type="transmembrane region" description="Helical" evidence="8">
    <location>
        <begin position="372"/>
        <end position="392"/>
    </location>
</feature>
<organism evidence="9 10">
    <name type="scientific">Actinoplanes palleronii</name>
    <dbReference type="NCBI Taxonomy" id="113570"/>
    <lineage>
        <taxon>Bacteria</taxon>
        <taxon>Bacillati</taxon>
        <taxon>Actinomycetota</taxon>
        <taxon>Actinomycetes</taxon>
        <taxon>Micromonosporales</taxon>
        <taxon>Micromonosporaceae</taxon>
        <taxon>Actinoplanes</taxon>
    </lineage>
</organism>